<organism evidence="2">
    <name type="scientific">Anguilla anguilla</name>
    <name type="common">European freshwater eel</name>
    <name type="synonym">Muraena anguilla</name>
    <dbReference type="NCBI Taxonomy" id="7936"/>
    <lineage>
        <taxon>Eukaryota</taxon>
        <taxon>Metazoa</taxon>
        <taxon>Chordata</taxon>
        <taxon>Craniata</taxon>
        <taxon>Vertebrata</taxon>
        <taxon>Euteleostomi</taxon>
        <taxon>Actinopterygii</taxon>
        <taxon>Neopterygii</taxon>
        <taxon>Teleostei</taxon>
        <taxon>Anguilliformes</taxon>
        <taxon>Anguillidae</taxon>
        <taxon>Anguilla</taxon>
    </lineage>
</organism>
<sequence length="43" mass="5212">MFSFFHNFIFFFFLCANHSGSKILQRTCFTLKSFFPQKQQNIL</sequence>
<dbReference type="AlphaFoldDB" id="A0A0E9WHE9"/>
<evidence type="ECO:0000256" key="1">
    <source>
        <dbReference type="SAM" id="SignalP"/>
    </source>
</evidence>
<protein>
    <submittedName>
        <fullName evidence="2">Uncharacterized protein</fullName>
    </submittedName>
</protein>
<reference evidence="2" key="2">
    <citation type="journal article" date="2015" name="Fish Shellfish Immunol.">
        <title>Early steps in the European eel (Anguilla anguilla)-Vibrio vulnificus interaction in the gills: Role of the RtxA13 toxin.</title>
        <authorList>
            <person name="Callol A."/>
            <person name="Pajuelo D."/>
            <person name="Ebbesson L."/>
            <person name="Teles M."/>
            <person name="MacKenzie S."/>
            <person name="Amaro C."/>
        </authorList>
    </citation>
    <scope>NUCLEOTIDE SEQUENCE</scope>
</reference>
<proteinExistence type="predicted"/>
<feature type="signal peptide" evidence="1">
    <location>
        <begin position="1"/>
        <end position="20"/>
    </location>
</feature>
<feature type="chain" id="PRO_5002434332" evidence="1">
    <location>
        <begin position="21"/>
        <end position="43"/>
    </location>
</feature>
<name>A0A0E9WHE9_ANGAN</name>
<accession>A0A0E9WHE9</accession>
<reference evidence="2" key="1">
    <citation type="submission" date="2014-11" db="EMBL/GenBank/DDBJ databases">
        <authorList>
            <person name="Amaro Gonzalez C."/>
        </authorList>
    </citation>
    <scope>NUCLEOTIDE SEQUENCE</scope>
</reference>
<keyword evidence="1" id="KW-0732">Signal</keyword>
<evidence type="ECO:0000313" key="2">
    <source>
        <dbReference type="EMBL" id="JAH89809.1"/>
    </source>
</evidence>
<dbReference type="EMBL" id="GBXM01018768">
    <property type="protein sequence ID" value="JAH89809.1"/>
    <property type="molecule type" value="Transcribed_RNA"/>
</dbReference>